<organism evidence="15 17">
    <name type="scientific">Aquamicrobium defluvii</name>
    <dbReference type="NCBI Taxonomy" id="69279"/>
    <lineage>
        <taxon>Bacteria</taxon>
        <taxon>Pseudomonadati</taxon>
        <taxon>Pseudomonadota</taxon>
        <taxon>Alphaproteobacteria</taxon>
        <taxon>Hyphomicrobiales</taxon>
        <taxon>Phyllobacteriaceae</taxon>
        <taxon>Aquamicrobium</taxon>
    </lineage>
</organism>
<evidence type="ECO:0000313" key="16">
    <source>
        <dbReference type="EMBL" id="TDR32071.1"/>
    </source>
</evidence>
<comment type="cofactor">
    <cofactor evidence="1">
        <name>heme b</name>
        <dbReference type="ChEBI" id="CHEBI:60344"/>
    </cofactor>
</comment>
<dbReference type="SUPFAM" id="SSF81342">
    <property type="entry name" value="Transmembrane di-heme cytochromes"/>
    <property type="match status" value="1"/>
</dbReference>
<dbReference type="GO" id="GO:0046872">
    <property type="term" value="F:metal ion binding"/>
    <property type="evidence" value="ECO:0007669"/>
    <property type="project" value="UniProtKB-KW"/>
</dbReference>
<dbReference type="AlphaFoldDB" id="A0A011UC03"/>
<keyword evidence="4" id="KW-1003">Cell membrane</keyword>
<dbReference type="InterPro" id="IPR011577">
    <property type="entry name" value="Cyt_b561_bac/Ni-Hgenase"/>
</dbReference>
<dbReference type="RefSeq" id="WP_009452660.1">
    <property type="nucleotide sequence ID" value="NZ_KK073896.1"/>
</dbReference>
<feature type="domain" description="Cytochrome b561 bacterial/Ni-hydrogenase" evidence="14">
    <location>
        <begin position="5"/>
        <end position="157"/>
    </location>
</feature>
<evidence type="ECO:0000256" key="7">
    <source>
        <dbReference type="ARBA" id="ARBA00022723"/>
    </source>
</evidence>
<feature type="transmembrane region" description="Helical" evidence="13">
    <location>
        <begin position="94"/>
        <end position="118"/>
    </location>
</feature>
<dbReference type="HOGENOM" id="CLU_095321_2_1_5"/>
<keyword evidence="11 13" id="KW-0472">Membrane</keyword>
<evidence type="ECO:0000256" key="9">
    <source>
        <dbReference type="ARBA" id="ARBA00022989"/>
    </source>
</evidence>
<feature type="transmembrane region" description="Helical" evidence="13">
    <location>
        <begin position="53"/>
        <end position="73"/>
    </location>
</feature>
<keyword evidence="3" id="KW-0813">Transport</keyword>
<evidence type="ECO:0000256" key="8">
    <source>
        <dbReference type="ARBA" id="ARBA00022982"/>
    </source>
</evidence>
<dbReference type="PATRIC" id="fig|69279.3.peg.3427"/>
<evidence type="ECO:0000256" key="2">
    <source>
        <dbReference type="ARBA" id="ARBA00004651"/>
    </source>
</evidence>
<evidence type="ECO:0000256" key="6">
    <source>
        <dbReference type="ARBA" id="ARBA00022692"/>
    </source>
</evidence>
<accession>A0A011UC03</accession>
<dbReference type="eggNOG" id="COG3038">
    <property type="taxonomic scope" value="Bacteria"/>
</dbReference>
<keyword evidence="7" id="KW-0479">Metal-binding</keyword>
<dbReference type="Proteomes" id="UP000019849">
    <property type="component" value="Unassembled WGS sequence"/>
</dbReference>
<name>A0A011UC03_9HYPH</name>
<dbReference type="PANTHER" id="PTHR30529">
    <property type="entry name" value="CYTOCHROME B561"/>
    <property type="match status" value="1"/>
</dbReference>
<dbReference type="GO" id="GO:0022904">
    <property type="term" value="P:respiratory electron transport chain"/>
    <property type="evidence" value="ECO:0007669"/>
    <property type="project" value="InterPro"/>
</dbReference>
<evidence type="ECO:0000256" key="13">
    <source>
        <dbReference type="SAM" id="Phobius"/>
    </source>
</evidence>
<evidence type="ECO:0000256" key="4">
    <source>
        <dbReference type="ARBA" id="ARBA00022475"/>
    </source>
</evidence>
<dbReference type="GO" id="GO:0009055">
    <property type="term" value="F:electron transfer activity"/>
    <property type="evidence" value="ECO:0007669"/>
    <property type="project" value="InterPro"/>
</dbReference>
<dbReference type="InterPro" id="IPR052168">
    <property type="entry name" value="Cytochrome_b561_oxidase"/>
</dbReference>
<keyword evidence="5" id="KW-0349">Heme</keyword>
<evidence type="ECO:0000256" key="12">
    <source>
        <dbReference type="ARBA" id="ARBA00037975"/>
    </source>
</evidence>
<reference evidence="15 17" key="1">
    <citation type="submission" date="2014-02" db="EMBL/GenBank/DDBJ databases">
        <title>Aquamicrobium defluvii Genome sequencing.</title>
        <authorList>
            <person name="Wang X."/>
        </authorList>
    </citation>
    <scope>NUCLEOTIDE SEQUENCE [LARGE SCALE GENOMIC DNA]</scope>
    <source>
        <strain evidence="15 17">W13Z1</strain>
    </source>
</reference>
<comment type="subcellular location">
    <subcellularLocation>
        <location evidence="2">Cell membrane</location>
        <topology evidence="2">Multi-pass membrane protein</topology>
    </subcellularLocation>
</comment>
<keyword evidence="18" id="KW-1185">Reference proteome</keyword>
<keyword evidence="10" id="KW-0408">Iron</keyword>
<dbReference type="InterPro" id="IPR016174">
    <property type="entry name" value="Di-haem_cyt_TM"/>
</dbReference>
<evidence type="ECO:0000256" key="1">
    <source>
        <dbReference type="ARBA" id="ARBA00001970"/>
    </source>
</evidence>
<evidence type="ECO:0000256" key="10">
    <source>
        <dbReference type="ARBA" id="ARBA00023004"/>
    </source>
</evidence>
<feature type="transmembrane region" description="Helical" evidence="13">
    <location>
        <begin position="7"/>
        <end position="24"/>
    </location>
</feature>
<dbReference type="OrthoDB" id="8156287at2"/>
<evidence type="ECO:0000256" key="5">
    <source>
        <dbReference type="ARBA" id="ARBA00022617"/>
    </source>
</evidence>
<dbReference type="Pfam" id="PF01292">
    <property type="entry name" value="Ni_hydr_CYTB"/>
    <property type="match status" value="1"/>
</dbReference>
<evidence type="ECO:0000313" key="18">
    <source>
        <dbReference type="Proteomes" id="UP000294958"/>
    </source>
</evidence>
<evidence type="ECO:0000313" key="17">
    <source>
        <dbReference type="Proteomes" id="UP000019849"/>
    </source>
</evidence>
<dbReference type="GO" id="GO:0005886">
    <property type="term" value="C:plasma membrane"/>
    <property type="evidence" value="ECO:0007669"/>
    <property type="project" value="UniProtKB-SubCell"/>
</dbReference>
<keyword evidence="6 13" id="KW-0812">Transmembrane</keyword>
<proteinExistence type="inferred from homology"/>
<keyword evidence="8" id="KW-0249">Electron transport</keyword>
<feature type="transmembrane region" description="Helical" evidence="13">
    <location>
        <begin position="124"/>
        <end position="148"/>
    </location>
</feature>
<protein>
    <submittedName>
        <fullName evidence="16">Cytochrome b561</fullName>
    </submittedName>
    <submittedName>
        <fullName evidence="15">Membrane protein</fullName>
    </submittedName>
</protein>
<evidence type="ECO:0000259" key="14">
    <source>
        <dbReference type="Pfam" id="PF01292"/>
    </source>
</evidence>
<dbReference type="EMBL" id="SNZF01000029">
    <property type="protein sequence ID" value="TDR32071.1"/>
    <property type="molecule type" value="Genomic_DNA"/>
</dbReference>
<keyword evidence="9 13" id="KW-1133">Transmembrane helix</keyword>
<dbReference type="PANTHER" id="PTHR30529:SF1">
    <property type="entry name" value="CYTOCHROME B561 HOMOLOG 2"/>
    <property type="match status" value="1"/>
</dbReference>
<evidence type="ECO:0000256" key="11">
    <source>
        <dbReference type="ARBA" id="ARBA00023136"/>
    </source>
</evidence>
<evidence type="ECO:0000256" key="3">
    <source>
        <dbReference type="ARBA" id="ARBA00022448"/>
    </source>
</evidence>
<sequence length="161" mass="17474">MKPGYSLIQIVLHWLVAALVLVQYQTGGSIGRTHDAVHAGLQPDPTDLLLHSVHNWSGMAIGGLMVLRLFLRWRSHGIVPDLKRESPTAAAARLLHLGFYAVLLGQAAIGFIASYVTFSIAPLHVFGANLILAMLVLHIGAAIIHAVMRDSVLIRILRPRG</sequence>
<dbReference type="GO" id="GO:0020037">
    <property type="term" value="F:heme binding"/>
    <property type="evidence" value="ECO:0007669"/>
    <property type="project" value="TreeGrafter"/>
</dbReference>
<gene>
    <name evidence="15" type="ORF">BG36_11670</name>
    <name evidence="16" type="ORF">DES43_12912</name>
</gene>
<dbReference type="EMBL" id="JENY01000024">
    <property type="protein sequence ID" value="EXL03646.1"/>
    <property type="molecule type" value="Genomic_DNA"/>
</dbReference>
<comment type="similarity">
    <text evidence="12">Belongs to the cytochrome b561 family.</text>
</comment>
<reference evidence="16 18" key="2">
    <citation type="submission" date="2019-03" db="EMBL/GenBank/DDBJ databases">
        <title>Genomic Encyclopedia of Type Strains, Phase IV (KMG-IV): sequencing the most valuable type-strain genomes for metagenomic binning, comparative biology and taxonomic classification.</title>
        <authorList>
            <person name="Goeker M."/>
        </authorList>
    </citation>
    <scope>NUCLEOTIDE SEQUENCE [LARGE SCALE GENOMIC DNA]</scope>
    <source>
        <strain evidence="16 18">DSM 11603</strain>
    </source>
</reference>
<comment type="caution">
    <text evidence="15">The sequence shown here is derived from an EMBL/GenBank/DDBJ whole genome shotgun (WGS) entry which is preliminary data.</text>
</comment>
<dbReference type="Proteomes" id="UP000294958">
    <property type="component" value="Unassembled WGS sequence"/>
</dbReference>
<dbReference type="STRING" id="69279.BG36_11670"/>
<evidence type="ECO:0000313" key="15">
    <source>
        <dbReference type="EMBL" id="EXL03646.1"/>
    </source>
</evidence>